<dbReference type="STRING" id="870435.A0A0C3PI42"/>
<feature type="region of interest" description="Disordered" evidence="2">
    <location>
        <begin position="747"/>
        <end position="801"/>
    </location>
</feature>
<feature type="region of interest" description="Disordered" evidence="2">
    <location>
        <begin position="422"/>
        <end position="456"/>
    </location>
</feature>
<feature type="compositionally biased region" description="Acidic residues" evidence="2">
    <location>
        <begin position="316"/>
        <end position="327"/>
    </location>
</feature>
<evidence type="ECO:0000256" key="1">
    <source>
        <dbReference type="SAM" id="Coils"/>
    </source>
</evidence>
<name>A0A0C3PI42_PISTI</name>
<feature type="compositionally biased region" description="Polar residues" evidence="2">
    <location>
        <begin position="549"/>
        <end position="576"/>
    </location>
</feature>
<dbReference type="PANTHER" id="PTHR38120">
    <property type="entry name" value="EXPRESSED PROTEIN"/>
    <property type="match status" value="1"/>
</dbReference>
<feature type="compositionally biased region" description="Low complexity" evidence="2">
    <location>
        <begin position="678"/>
        <end position="690"/>
    </location>
</feature>
<dbReference type="PANTHER" id="PTHR38120:SF1">
    <property type="entry name" value="M PROTEIN, SEROTYPE 2.1"/>
    <property type="match status" value="1"/>
</dbReference>
<reference evidence="3 4" key="1">
    <citation type="submission" date="2014-04" db="EMBL/GenBank/DDBJ databases">
        <authorList>
            <consortium name="DOE Joint Genome Institute"/>
            <person name="Kuo A."/>
            <person name="Kohler A."/>
            <person name="Costa M.D."/>
            <person name="Nagy L.G."/>
            <person name="Floudas D."/>
            <person name="Copeland A."/>
            <person name="Barry K.W."/>
            <person name="Cichocki N."/>
            <person name="Veneault-Fourrey C."/>
            <person name="LaButti K."/>
            <person name="Lindquist E.A."/>
            <person name="Lipzen A."/>
            <person name="Lundell T."/>
            <person name="Morin E."/>
            <person name="Murat C."/>
            <person name="Sun H."/>
            <person name="Tunlid A."/>
            <person name="Henrissat B."/>
            <person name="Grigoriev I.V."/>
            <person name="Hibbett D.S."/>
            <person name="Martin F."/>
            <person name="Nordberg H.P."/>
            <person name="Cantor M.N."/>
            <person name="Hua S.X."/>
        </authorList>
    </citation>
    <scope>NUCLEOTIDE SEQUENCE [LARGE SCALE GENOMIC DNA]</scope>
    <source>
        <strain evidence="3 4">Marx 270</strain>
    </source>
</reference>
<accession>A0A0C3PI42</accession>
<dbReference type="EMBL" id="KN831957">
    <property type="protein sequence ID" value="KIO08176.1"/>
    <property type="molecule type" value="Genomic_DNA"/>
</dbReference>
<evidence type="ECO:0000313" key="4">
    <source>
        <dbReference type="Proteomes" id="UP000054217"/>
    </source>
</evidence>
<feature type="region of interest" description="Disordered" evidence="2">
    <location>
        <begin position="311"/>
        <end position="335"/>
    </location>
</feature>
<evidence type="ECO:0000313" key="3">
    <source>
        <dbReference type="EMBL" id="KIO08176.1"/>
    </source>
</evidence>
<feature type="region of interest" description="Disordered" evidence="2">
    <location>
        <begin position="645"/>
        <end position="717"/>
    </location>
</feature>
<dbReference type="AlphaFoldDB" id="A0A0C3PI42"/>
<reference evidence="4" key="2">
    <citation type="submission" date="2015-01" db="EMBL/GenBank/DDBJ databases">
        <title>Evolutionary Origins and Diversification of the Mycorrhizal Mutualists.</title>
        <authorList>
            <consortium name="DOE Joint Genome Institute"/>
            <consortium name="Mycorrhizal Genomics Consortium"/>
            <person name="Kohler A."/>
            <person name="Kuo A."/>
            <person name="Nagy L.G."/>
            <person name="Floudas D."/>
            <person name="Copeland A."/>
            <person name="Barry K.W."/>
            <person name="Cichocki N."/>
            <person name="Veneault-Fourrey C."/>
            <person name="LaButti K."/>
            <person name="Lindquist E.A."/>
            <person name="Lipzen A."/>
            <person name="Lundell T."/>
            <person name="Morin E."/>
            <person name="Murat C."/>
            <person name="Riley R."/>
            <person name="Ohm R."/>
            <person name="Sun H."/>
            <person name="Tunlid A."/>
            <person name="Henrissat B."/>
            <person name="Grigoriev I.V."/>
            <person name="Hibbett D.S."/>
            <person name="Martin F."/>
        </authorList>
    </citation>
    <scope>NUCLEOTIDE SEQUENCE [LARGE SCALE GENOMIC DNA]</scope>
    <source>
        <strain evidence="4">Marx 270</strain>
    </source>
</reference>
<feature type="region of interest" description="Disordered" evidence="2">
    <location>
        <begin position="549"/>
        <end position="580"/>
    </location>
</feature>
<proteinExistence type="predicted"/>
<keyword evidence="4" id="KW-1185">Reference proteome</keyword>
<feature type="compositionally biased region" description="Basic residues" evidence="2">
    <location>
        <begin position="366"/>
        <end position="375"/>
    </location>
</feature>
<feature type="coiled-coil region" evidence="1">
    <location>
        <begin position="79"/>
        <end position="169"/>
    </location>
</feature>
<feature type="compositionally biased region" description="Polar residues" evidence="2">
    <location>
        <begin position="691"/>
        <end position="712"/>
    </location>
</feature>
<feature type="region of interest" description="Disordered" evidence="2">
    <location>
        <begin position="1"/>
        <end position="74"/>
    </location>
</feature>
<dbReference type="InParanoid" id="A0A0C3PI42"/>
<sequence length="801" mass="86915">MATSASSRATPPPSRRTSHSVSPPSAAVMRNASSARAALATARGTTSTNSGVSRHPSVKSPSSSLGSVHESRDILSTSLRQETEKKEQLMIQLQNKDQTIGSLTSENDSLMSSLNAAESRLSELYTDQARMEEELAARIEVIDKLRSQTRDLEKEKRDLQRRYNEQMSTFDAERQAFYDNEQHLKSRIQSLTQARKQSESSRTVDAELDVTTEETVLPGNSSESVFARQQDVDDPECEPAEMTALRLELSTLSTSYSSLQSTLQLLQSQLVDLKRVNNQLQEENESYMILLRERTLSGQFDLMRQVGGTLSTTSGFEDDDLASEDDMGSLQSAGRSALDVVEEIAEEGEGVAHPNFNSDRQMVDSRRRHPRHNRKNGSVSRSPGRVPRGESLADLPVAGPGLDLAAELGRAENKGIELGTSIDERAGLSKGRRWKGSTEPGHVSSSESQDPVTTSSDIDALRMEVKSLKDANKALSLYASKIIDRIIAEEGFERVLAVDYEKGQKTPSAATLPPNFPPVLNAAPPVAKGSNRRPQSMIFGHTVSSSVVASLQEPTPTPALSSNVDASTSTPSNTTKAQRRSLSFDWRGFSMFGGEKKAENPALRPLTLKSGTTSVTSARKLETYEDEEDRRERERLRATMKLLGIEKPDSSSVGRDIPTAVPMQKSYSSPLSPPPTATPFSRFSIFRSRSTGNSGSPTDSPATSQSATTHTPDVSIDGGTELTREALEQAEAENTLAALDAHERSLSEEIAKGGTGGFTEISPKNLSDEWRSRRSKMSGGGGSGSTVWSAGMSRAGDDPEP</sequence>
<dbReference type="OrthoDB" id="2121319at2759"/>
<feature type="region of interest" description="Disordered" evidence="2">
    <location>
        <begin position="347"/>
        <end position="396"/>
    </location>
</feature>
<organism evidence="3 4">
    <name type="scientific">Pisolithus tinctorius Marx 270</name>
    <dbReference type="NCBI Taxonomy" id="870435"/>
    <lineage>
        <taxon>Eukaryota</taxon>
        <taxon>Fungi</taxon>
        <taxon>Dikarya</taxon>
        <taxon>Basidiomycota</taxon>
        <taxon>Agaricomycotina</taxon>
        <taxon>Agaricomycetes</taxon>
        <taxon>Agaricomycetidae</taxon>
        <taxon>Boletales</taxon>
        <taxon>Sclerodermatineae</taxon>
        <taxon>Pisolithaceae</taxon>
        <taxon>Pisolithus</taxon>
    </lineage>
</organism>
<dbReference type="HOGENOM" id="CLU_021742_0_0_1"/>
<feature type="compositionally biased region" description="Polar residues" evidence="2">
    <location>
        <begin position="443"/>
        <end position="456"/>
    </location>
</feature>
<feature type="compositionally biased region" description="Low complexity" evidence="2">
    <location>
        <begin position="19"/>
        <end position="68"/>
    </location>
</feature>
<keyword evidence="1" id="KW-0175">Coiled coil</keyword>
<gene>
    <name evidence="3" type="ORF">M404DRAFT_997106</name>
</gene>
<protein>
    <submittedName>
        <fullName evidence="3">Uncharacterized protein</fullName>
    </submittedName>
</protein>
<dbReference type="Proteomes" id="UP000054217">
    <property type="component" value="Unassembled WGS sequence"/>
</dbReference>
<evidence type="ECO:0000256" key="2">
    <source>
        <dbReference type="SAM" id="MobiDB-lite"/>
    </source>
</evidence>
<feature type="coiled-coil region" evidence="1">
    <location>
        <begin position="256"/>
        <end position="293"/>
    </location>
</feature>